<dbReference type="InterPro" id="IPR036661">
    <property type="entry name" value="Luciferase-like_sf"/>
</dbReference>
<comment type="caution">
    <text evidence="3">The sequence shown here is derived from an EMBL/GenBank/DDBJ whole genome shotgun (WGS) entry which is preliminary data.</text>
</comment>
<dbReference type="Gene3D" id="3.20.20.30">
    <property type="entry name" value="Luciferase-like domain"/>
    <property type="match status" value="1"/>
</dbReference>
<proteinExistence type="predicted"/>
<evidence type="ECO:0000256" key="1">
    <source>
        <dbReference type="ARBA" id="ARBA00007789"/>
    </source>
</evidence>
<dbReference type="SUPFAM" id="SSF51679">
    <property type="entry name" value="Bacterial luciferase-like"/>
    <property type="match status" value="1"/>
</dbReference>
<gene>
    <name evidence="3" type="ORF">CHH61_15415</name>
</gene>
<sequence>MRLSILDQVPITIGQTAEQTAERTFSLVELAEQWGYERYWFAEHHGTRGLGSSAPEVWMAAAAARTKTIHVGSGGILLPQYSPYKVAAQLRQLETMFPGRIDGGIGNSPGGPERIRAALAYGHTEGIAMFWEKVDALSKWIQGGRHKEVTVSPKPASTPNLFILGLGERSAIEAGRRGLGFVHGRFIEPGRGRLAHAAYRQAFKGKGKPDALTAVFIICGETDEHAEELAKTQDLWLLRTEKGLDSRVPTSITAASAQLSEQDRARIQANRKRMIIGGPETVKRELEKIANETGCDQFLVLTNIDDFDEKCRSYERLVKATKSIISAD</sequence>
<dbReference type="Proteomes" id="UP000216133">
    <property type="component" value="Unassembled WGS sequence"/>
</dbReference>
<name>A0A268RY07_SHOCL</name>
<evidence type="ECO:0000259" key="2">
    <source>
        <dbReference type="Pfam" id="PF00296"/>
    </source>
</evidence>
<protein>
    <recommendedName>
        <fullName evidence="2">Luciferase-like domain-containing protein</fullName>
    </recommendedName>
</protein>
<dbReference type="InterPro" id="IPR050766">
    <property type="entry name" value="Bact_Lucif_Oxidored"/>
</dbReference>
<dbReference type="InterPro" id="IPR019949">
    <property type="entry name" value="CmoO-like"/>
</dbReference>
<dbReference type="InterPro" id="IPR011251">
    <property type="entry name" value="Luciferase-like_dom"/>
</dbReference>
<accession>A0A268RY07</accession>
<dbReference type="AlphaFoldDB" id="A0A268RY07"/>
<dbReference type="PANTHER" id="PTHR30137:SF19">
    <property type="entry name" value="LUCIFERASE-LIKE MONOOXYGENASE"/>
    <property type="match status" value="1"/>
</dbReference>
<evidence type="ECO:0000313" key="3">
    <source>
        <dbReference type="EMBL" id="PAF25122.1"/>
    </source>
</evidence>
<comment type="similarity">
    <text evidence="1">To bacterial alkanal monooxygenase alpha and beta chains.</text>
</comment>
<feature type="domain" description="Luciferase-like" evidence="2">
    <location>
        <begin position="1"/>
        <end position="296"/>
    </location>
</feature>
<evidence type="ECO:0000313" key="4">
    <source>
        <dbReference type="Proteomes" id="UP000216133"/>
    </source>
</evidence>
<reference evidence="3 4" key="1">
    <citation type="submission" date="2017-07" db="EMBL/GenBank/DDBJ databases">
        <title>Isolation and whole genome analysis of endospore-forming bacteria from heroin.</title>
        <authorList>
            <person name="Kalinowski J."/>
            <person name="Ahrens B."/>
            <person name="Al-Dilaimi A."/>
            <person name="Winkler A."/>
            <person name="Wibberg D."/>
            <person name="Schleenbecker U."/>
            <person name="Ruckert C."/>
            <person name="Wolfel R."/>
            <person name="Grass G."/>
        </authorList>
    </citation>
    <scope>NUCLEOTIDE SEQUENCE [LARGE SCALE GENOMIC DNA]</scope>
    <source>
        <strain evidence="3 4">7523-2</strain>
    </source>
</reference>
<dbReference type="GO" id="GO:0005829">
    <property type="term" value="C:cytosol"/>
    <property type="evidence" value="ECO:0007669"/>
    <property type="project" value="TreeGrafter"/>
</dbReference>
<dbReference type="RefSeq" id="WP_095239066.1">
    <property type="nucleotide sequence ID" value="NZ_CP155470.1"/>
</dbReference>
<dbReference type="Pfam" id="PF00296">
    <property type="entry name" value="Bac_luciferase"/>
    <property type="match status" value="1"/>
</dbReference>
<dbReference type="EMBL" id="NPBS01000080">
    <property type="protein sequence ID" value="PAF25122.1"/>
    <property type="molecule type" value="Genomic_DNA"/>
</dbReference>
<dbReference type="NCBIfam" id="TIGR03558">
    <property type="entry name" value="oxido_grp_1"/>
    <property type="match status" value="1"/>
</dbReference>
<organism evidence="3 4">
    <name type="scientific">Shouchella clausii</name>
    <name type="common">Alkalihalobacillus clausii</name>
    <dbReference type="NCBI Taxonomy" id="79880"/>
    <lineage>
        <taxon>Bacteria</taxon>
        <taxon>Bacillati</taxon>
        <taxon>Bacillota</taxon>
        <taxon>Bacilli</taxon>
        <taxon>Bacillales</taxon>
        <taxon>Bacillaceae</taxon>
        <taxon>Shouchella</taxon>
    </lineage>
</organism>
<dbReference type="PANTHER" id="PTHR30137">
    <property type="entry name" value="LUCIFERASE-LIKE MONOOXYGENASE"/>
    <property type="match status" value="1"/>
</dbReference>
<dbReference type="GO" id="GO:0016705">
    <property type="term" value="F:oxidoreductase activity, acting on paired donors, with incorporation or reduction of molecular oxygen"/>
    <property type="evidence" value="ECO:0007669"/>
    <property type="project" value="InterPro"/>
</dbReference>